<evidence type="ECO:0000313" key="3">
    <source>
        <dbReference type="Proteomes" id="UP000248863"/>
    </source>
</evidence>
<feature type="transmembrane region" description="Helical" evidence="1">
    <location>
        <begin position="319"/>
        <end position="340"/>
    </location>
</feature>
<evidence type="ECO:0008006" key="4">
    <source>
        <dbReference type="Google" id="ProtNLM"/>
    </source>
</evidence>
<keyword evidence="1" id="KW-0812">Transmembrane</keyword>
<feature type="transmembrane region" description="Helical" evidence="1">
    <location>
        <begin position="30"/>
        <end position="53"/>
    </location>
</feature>
<feature type="transmembrane region" description="Helical" evidence="1">
    <location>
        <begin position="60"/>
        <end position="79"/>
    </location>
</feature>
<keyword evidence="3" id="KW-1185">Reference proteome</keyword>
<evidence type="ECO:0000256" key="1">
    <source>
        <dbReference type="SAM" id="Phobius"/>
    </source>
</evidence>
<organism evidence="2 3">
    <name type="scientific">Rhodoplanes elegans</name>
    <dbReference type="NCBI Taxonomy" id="29408"/>
    <lineage>
        <taxon>Bacteria</taxon>
        <taxon>Pseudomonadati</taxon>
        <taxon>Pseudomonadota</taxon>
        <taxon>Alphaproteobacteria</taxon>
        <taxon>Hyphomicrobiales</taxon>
        <taxon>Nitrobacteraceae</taxon>
        <taxon>Rhodoplanes</taxon>
    </lineage>
</organism>
<feature type="transmembrane region" description="Helical" evidence="1">
    <location>
        <begin position="110"/>
        <end position="128"/>
    </location>
</feature>
<evidence type="ECO:0000313" key="2">
    <source>
        <dbReference type="EMBL" id="RAI38851.1"/>
    </source>
</evidence>
<gene>
    <name evidence="2" type="ORF">CH338_11310</name>
</gene>
<feature type="transmembrane region" description="Helical" evidence="1">
    <location>
        <begin position="180"/>
        <end position="201"/>
    </location>
</feature>
<protein>
    <recommendedName>
        <fullName evidence="4">Polymerase</fullName>
    </recommendedName>
</protein>
<name>A0A327KKU0_9BRAD</name>
<dbReference type="Proteomes" id="UP000248863">
    <property type="component" value="Unassembled WGS sequence"/>
</dbReference>
<proteinExistence type="predicted"/>
<sequence>MRVVPGLLVIAAVCFNAGLAVVNGNITSLGPALVIAAEMALVLAAHAVALANYRPQMLPWYLLGAALLVVACWRSMALQQFDPKYFRDVLIIPTFVVLGMTFDRRSLNRVVVIVHAVVMITLVFEILATDAYSAVFKVKEYYINTRGYDVQSFWNKNSDLFVNAVRPDSRLFSFLDLHRVSSVFLEPVSLGSYCIVIIAFICARYEELSRTQVLFLVGGTLIAMLGSDSRLAAMSSVLIVAITVMGRRLLPRSVALVYLPVVLAVAFLYVTIGGIPAGSDDFPGRIAHTVHLLSRFSVDEFLGISSDPILLSESVDSGIGYLVLTQSIFGVALIWGAIVLASANRSSDQVRYVHAVCVYLSLTMIVSFAFLSIKTASLLWFVYGVLQLPQRPQAKPDLRSVTRSAAAHPLRRRAALVS</sequence>
<accession>A0A327KKU0</accession>
<feature type="transmembrane region" description="Helical" evidence="1">
    <location>
        <begin position="352"/>
        <end position="373"/>
    </location>
</feature>
<dbReference type="AlphaFoldDB" id="A0A327KKU0"/>
<reference evidence="2 3" key="1">
    <citation type="submission" date="2017-07" db="EMBL/GenBank/DDBJ databases">
        <title>Draft Genome Sequences of Select Purple Nonsulfur Bacteria.</title>
        <authorList>
            <person name="Lasarre B."/>
            <person name="Mckinlay J.B."/>
        </authorList>
    </citation>
    <scope>NUCLEOTIDE SEQUENCE [LARGE SCALE GENOMIC DNA]</scope>
    <source>
        <strain evidence="2 3">DSM 11907</strain>
    </source>
</reference>
<dbReference type="EMBL" id="NPEU01000104">
    <property type="protein sequence ID" value="RAI38851.1"/>
    <property type="molecule type" value="Genomic_DNA"/>
</dbReference>
<feature type="transmembrane region" description="Helical" evidence="1">
    <location>
        <begin position="257"/>
        <end position="275"/>
    </location>
</feature>
<keyword evidence="1" id="KW-1133">Transmembrane helix</keyword>
<keyword evidence="1" id="KW-0472">Membrane</keyword>
<comment type="caution">
    <text evidence="2">The sequence shown here is derived from an EMBL/GenBank/DDBJ whole genome shotgun (WGS) entry which is preliminary data.</text>
</comment>